<dbReference type="SUPFAM" id="SSF53300">
    <property type="entry name" value="vWA-like"/>
    <property type="match status" value="1"/>
</dbReference>
<evidence type="ECO:0000256" key="5">
    <source>
        <dbReference type="SAM" id="Phobius"/>
    </source>
</evidence>
<protein>
    <submittedName>
        <fullName evidence="7">Ca-activated chloride channel family protein</fullName>
    </submittedName>
</protein>
<organism evidence="7 8">
    <name type="scientific">Mucilaginibacter pocheonensis</name>
    <dbReference type="NCBI Taxonomy" id="398050"/>
    <lineage>
        <taxon>Bacteria</taxon>
        <taxon>Pseudomonadati</taxon>
        <taxon>Bacteroidota</taxon>
        <taxon>Sphingobacteriia</taxon>
        <taxon>Sphingobacteriales</taxon>
        <taxon>Sphingobacteriaceae</taxon>
        <taxon>Mucilaginibacter</taxon>
    </lineage>
</organism>
<evidence type="ECO:0000256" key="3">
    <source>
        <dbReference type="ARBA" id="ARBA00022989"/>
    </source>
</evidence>
<accession>A0ABU1T9N6</accession>
<comment type="caution">
    <text evidence="7">The sequence shown here is derived from an EMBL/GenBank/DDBJ whole genome shotgun (WGS) entry which is preliminary data.</text>
</comment>
<dbReference type="Pfam" id="PF07584">
    <property type="entry name" value="BatA"/>
    <property type="match status" value="1"/>
</dbReference>
<evidence type="ECO:0000313" key="7">
    <source>
        <dbReference type="EMBL" id="MDR6942114.1"/>
    </source>
</evidence>
<feature type="transmembrane region" description="Helical" evidence="5">
    <location>
        <begin position="6"/>
        <end position="26"/>
    </location>
</feature>
<proteinExistence type="predicted"/>
<dbReference type="Proteomes" id="UP001247620">
    <property type="component" value="Unassembled WGS sequence"/>
</dbReference>
<evidence type="ECO:0000313" key="8">
    <source>
        <dbReference type="Proteomes" id="UP001247620"/>
    </source>
</evidence>
<dbReference type="Gene3D" id="3.40.50.410">
    <property type="entry name" value="von Willebrand factor, type A domain"/>
    <property type="match status" value="1"/>
</dbReference>
<dbReference type="PROSITE" id="PS50234">
    <property type="entry name" value="VWFA"/>
    <property type="match status" value="1"/>
</dbReference>
<dbReference type="InterPro" id="IPR050768">
    <property type="entry name" value="UPF0353/GerABKA_families"/>
</dbReference>
<evidence type="ECO:0000259" key="6">
    <source>
        <dbReference type="PROSITE" id="PS50234"/>
    </source>
</evidence>
<dbReference type="Pfam" id="PF13519">
    <property type="entry name" value="VWA_2"/>
    <property type="match status" value="1"/>
</dbReference>
<keyword evidence="1" id="KW-1003">Cell membrane</keyword>
<gene>
    <name evidence="7" type="ORF">J2W55_001956</name>
</gene>
<dbReference type="InterPro" id="IPR002035">
    <property type="entry name" value="VWF_A"/>
</dbReference>
<dbReference type="EMBL" id="JAVDUU010000002">
    <property type="protein sequence ID" value="MDR6942114.1"/>
    <property type="molecule type" value="Genomic_DNA"/>
</dbReference>
<keyword evidence="4 5" id="KW-0472">Membrane</keyword>
<reference evidence="7 8" key="1">
    <citation type="submission" date="2023-07" db="EMBL/GenBank/DDBJ databases">
        <title>Sorghum-associated microbial communities from plants grown in Nebraska, USA.</title>
        <authorList>
            <person name="Schachtman D."/>
        </authorList>
    </citation>
    <scope>NUCLEOTIDE SEQUENCE [LARGE SCALE GENOMIC DNA]</scope>
    <source>
        <strain evidence="7 8">3262</strain>
    </source>
</reference>
<keyword evidence="3 5" id="KW-1133">Transmembrane helix</keyword>
<dbReference type="InterPro" id="IPR036465">
    <property type="entry name" value="vWFA_dom_sf"/>
</dbReference>
<keyword evidence="8" id="KW-1185">Reference proteome</keyword>
<dbReference type="InterPro" id="IPR024163">
    <property type="entry name" value="Aerotolerance_reg_N"/>
</dbReference>
<sequence length="346" mass="38179">MLRFAHIDILWGLWAIPVFLLLFFVISRWKKKAIASLGDKNVVKLMMPQVSFSRPWLKFIFFLVAYACLIVGMADPQLGSKTEEVKRKGADLMILLDVSNSMLAQDLAPNRLENAKQAIAQLIDKMHDDRIGIIVFAGQAYVQLPITTDYSAAKLFLNTINTSMVPTQGTAIGAAIDLGMRSFDFKNGTGKAMIIITDGENHEDNAVEAATQAKSKGVIINVLGVGSANGAPIPIYRDGQPAGFHTDSLGKPVVSKLNEDMCRDIAAAGSGVYVRANNSNSGLSIVMDQIAKVQRKMYDSKSYKDFEDRFQFFLGIAFVLLVIEFFISNRKNMRLSGLKLFEVKKP</sequence>
<name>A0ABU1T9N6_9SPHI</name>
<dbReference type="RefSeq" id="WP_310094857.1">
    <property type="nucleotide sequence ID" value="NZ_JAVDUU010000002.1"/>
</dbReference>
<dbReference type="SMART" id="SM00327">
    <property type="entry name" value="VWA"/>
    <property type="match status" value="1"/>
</dbReference>
<dbReference type="PANTHER" id="PTHR22550">
    <property type="entry name" value="SPORE GERMINATION PROTEIN"/>
    <property type="match status" value="1"/>
</dbReference>
<evidence type="ECO:0000256" key="4">
    <source>
        <dbReference type="ARBA" id="ARBA00023136"/>
    </source>
</evidence>
<feature type="transmembrane region" description="Helical" evidence="5">
    <location>
        <begin position="310"/>
        <end position="327"/>
    </location>
</feature>
<feature type="transmembrane region" description="Helical" evidence="5">
    <location>
        <begin position="56"/>
        <end position="74"/>
    </location>
</feature>
<evidence type="ECO:0000256" key="2">
    <source>
        <dbReference type="ARBA" id="ARBA00022692"/>
    </source>
</evidence>
<dbReference type="PANTHER" id="PTHR22550:SF5">
    <property type="entry name" value="LEUCINE ZIPPER PROTEIN 4"/>
    <property type="match status" value="1"/>
</dbReference>
<keyword evidence="2 5" id="KW-0812">Transmembrane</keyword>
<feature type="domain" description="VWFA" evidence="6">
    <location>
        <begin position="91"/>
        <end position="290"/>
    </location>
</feature>
<evidence type="ECO:0000256" key="1">
    <source>
        <dbReference type="ARBA" id="ARBA00022475"/>
    </source>
</evidence>